<dbReference type="Proteomes" id="UP001432146">
    <property type="component" value="Unassembled WGS sequence"/>
</dbReference>
<accession>A0AAW0ZD05</accession>
<gene>
    <name evidence="3" type="ORF">QLX08_010186</name>
</gene>
<keyword evidence="4" id="KW-1185">Reference proteome</keyword>
<keyword evidence="1" id="KW-0812">Transmembrane</keyword>
<evidence type="ECO:0000256" key="2">
    <source>
        <dbReference type="SAM" id="SignalP"/>
    </source>
</evidence>
<reference evidence="3 4" key="1">
    <citation type="submission" date="2024-05" db="EMBL/GenBank/DDBJ databases">
        <title>The nuclear and mitochondrial genome assemblies of Tetragonisca angustula (Apidae: Meliponini), a tiny yet remarkable pollinator in the Neotropics.</title>
        <authorList>
            <person name="Ferrari R."/>
            <person name="Ricardo P.C."/>
            <person name="Dias F.C."/>
            <person name="Araujo N.S."/>
            <person name="Soares D.O."/>
            <person name="Zhou Q.-S."/>
            <person name="Zhu C.-D."/>
            <person name="Coutinho L."/>
            <person name="Airas M.C."/>
            <person name="Batista T.M."/>
        </authorList>
    </citation>
    <scope>NUCLEOTIDE SEQUENCE [LARGE SCALE GENOMIC DNA]</scope>
    <source>
        <strain evidence="3">ASF017062</strain>
        <tissue evidence="3">Abdomen</tissue>
    </source>
</reference>
<proteinExistence type="predicted"/>
<comment type="caution">
    <text evidence="3">The sequence shown here is derived from an EMBL/GenBank/DDBJ whole genome shotgun (WGS) entry which is preliminary data.</text>
</comment>
<evidence type="ECO:0000313" key="4">
    <source>
        <dbReference type="Proteomes" id="UP001432146"/>
    </source>
</evidence>
<name>A0AAW0ZD05_9HYME</name>
<keyword evidence="2" id="KW-0732">Signal</keyword>
<dbReference type="AlphaFoldDB" id="A0AAW0ZD05"/>
<feature type="transmembrane region" description="Helical" evidence="1">
    <location>
        <begin position="262"/>
        <end position="285"/>
    </location>
</feature>
<feature type="chain" id="PRO_5043452336" evidence="2">
    <location>
        <begin position="20"/>
        <end position="315"/>
    </location>
</feature>
<keyword evidence="1" id="KW-0472">Membrane</keyword>
<feature type="signal peptide" evidence="2">
    <location>
        <begin position="1"/>
        <end position="19"/>
    </location>
</feature>
<organism evidence="3 4">
    <name type="scientific">Tetragonisca angustula</name>
    <dbReference type="NCBI Taxonomy" id="166442"/>
    <lineage>
        <taxon>Eukaryota</taxon>
        <taxon>Metazoa</taxon>
        <taxon>Ecdysozoa</taxon>
        <taxon>Arthropoda</taxon>
        <taxon>Hexapoda</taxon>
        <taxon>Insecta</taxon>
        <taxon>Pterygota</taxon>
        <taxon>Neoptera</taxon>
        <taxon>Endopterygota</taxon>
        <taxon>Hymenoptera</taxon>
        <taxon>Apocrita</taxon>
        <taxon>Aculeata</taxon>
        <taxon>Apoidea</taxon>
        <taxon>Anthophila</taxon>
        <taxon>Apidae</taxon>
        <taxon>Tetragonisca</taxon>
    </lineage>
</organism>
<sequence length="315" mass="35222">MFQLSVIVVLVASMFVGRTSPLMQNEEHESKVFTKLNIANITQSTDTLSNNNGKKMDLSIKATVVKKDLDLKTMNEPNNLILMNLTNINVSTPINENNRDKEKLNNEKQKCNSKTEQADMLHCNVIPRDNDDDESLNTTEPTIHNATTANNEIKSSTKSQVPEVTLLRPHKEEENGTDIEIDVLNNTQTTNQVPYDITLADINHTINTNSSDVSSTNLKHSTNETSPLPVKKAATNVSSENIAGVSSKSVSRNNSKHMPSGIIALVTAISFAVAIALVYIGMIVWRRYIEYRYGHRELLVNELEFDTNDLRHFEL</sequence>
<protein>
    <submittedName>
        <fullName evidence="3">Uncharacterized protein</fullName>
    </submittedName>
</protein>
<keyword evidence="1" id="KW-1133">Transmembrane helix</keyword>
<evidence type="ECO:0000313" key="3">
    <source>
        <dbReference type="EMBL" id="KAK9295518.1"/>
    </source>
</evidence>
<dbReference type="EMBL" id="JAWNGG020000256">
    <property type="protein sequence ID" value="KAK9295518.1"/>
    <property type="molecule type" value="Genomic_DNA"/>
</dbReference>
<evidence type="ECO:0000256" key="1">
    <source>
        <dbReference type="SAM" id="Phobius"/>
    </source>
</evidence>